<organism evidence="1 2">
    <name type="scientific">Gouania willdenowi</name>
    <name type="common">Blunt-snouted clingfish</name>
    <name type="synonym">Lepadogaster willdenowi</name>
    <dbReference type="NCBI Taxonomy" id="441366"/>
    <lineage>
        <taxon>Eukaryota</taxon>
        <taxon>Metazoa</taxon>
        <taxon>Chordata</taxon>
        <taxon>Craniata</taxon>
        <taxon>Vertebrata</taxon>
        <taxon>Euteleostomi</taxon>
        <taxon>Actinopterygii</taxon>
        <taxon>Neopterygii</taxon>
        <taxon>Teleostei</taxon>
        <taxon>Neoteleostei</taxon>
        <taxon>Acanthomorphata</taxon>
        <taxon>Ovalentaria</taxon>
        <taxon>Blenniimorphae</taxon>
        <taxon>Blenniiformes</taxon>
        <taxon>Gobiesocoidei</taxon>
        <taxon>Gobiesocidae</taxon>
        <taxon>Gobiesocinae</taxon>
        <taxon>Gouania</taxon>
    </lineage>
</organism>
<keyword evidence="2" id="KW-1185">Reference proteome</keyword>
<reference evidence="1" key="2">
    <citation type="submission" date="2025-08" db="UniProtKB">
        <authorList>
            <consortium name="Ensembl"/>
        </authorList>
    </citation>
    <scope>IDENTIFICATION</scope>
</reference>
<evidence type="ECO:0000313" key="2">
    <source>
        <dbReference type="Proteomes" id="UP000694680"/>
    </source>
</evidence>
<evidence type="ECO:0008006" key="3">
    <source>
        <dbReference type="Google" id="ProtNLM"/>
    </source>
</evidence>
<evidence type="ECO:0000313" key="1">
    <source>
        <dbReference type="Ensembl" id="ENSGWIP00000026940.1"/>
    </source>
</evidence>
<reference evidence="1" key="1">
    <citation type="submission" date="2020-06" db="EMBL/GenBank/DDBJ databases">
        <authorList>
            <consortium name="Wellcome Sanger Institute Data Sharing"/>
        </authorList>
    </citation>
    <scope>NUCLEOTIDE SEQUENCE [LARGE SCALE GENOMIC DNA]</scope>
</reference>
<dbReference type="SUPFAM" id="SSF57850">
    <property type="entry name" value="RING/U-box"/>
    <property type="match status" value="2"/>
</dbReference>
<reference evidence="1" key="3">
    <citation type="submission" date="2025-09" db="UniProtKB">
        <authorList>
            <consortium name="Ensembl"/>
        </authorList>
    </citation>
    <scope>IDENTIFICATION</scope>
</reference>
<accession>A0A8C5F0I0</accession>
<dbReference type="Gene3D" id="1.20.120.1750">
    <property type="match status" value="2"/>
</dbReference>
<protein>
    <recommendedName>
        <fullName evidence="3">RING-type domain-containing protein</fullName>
    </recommendedName>
</protein>
<dbReference type="AlphaFoldDB" id="A0A8C5F0I0"/>
<dbReference type="Proteomes" id="UP000694680">
    <property type="component" value="Chromosome 18"/>
</dbReference>
<dbReference type="Ensembl" id="ENSGWIT00000029425.1">
    <property type="protein sequence ID" value="ENSGWIP00000026940.1"/>
    <property type="gene ID" value="ENSGWIG00000014127.1"/>
</dbReference>
<proteinExistence type="predicted"/>
<name>A0A8C5F0I0_GOUWI</name>
<sequence>MVANHNQYFYTCASKRRRVKNKVSDYDWLRRCASTHEKNQGPPHQNTFTVKELLQNLIDGRVPIVFLITAVNVFSFSNFAPKGKSSFSCDTCGAALPYDEVRIKALLTPEEKEHFEKTLAFNATKTNPDTKICPGCNTSVARRQLSNLSVNCRVCTKRTGQPFEFCWQCLKKWKGNRSRTDRCDNDGCCNEALKTLKTCPVVIFQDIKDISSCPSIRACPTCGALLKHSGKMCKNITCTRCKIQFCFVCLQLTSKCLPTSNYFTPCAIPVAPRQTSIPQWNKD</sequence>